<dbReference type="InterPro" id="IPR004089">
    <property type="entry name" value="MCPsignal_dom"/>
</dbReference>
<dbReference type="Proteomes" id="UP000503482">
    <property type="component" value="Chromosome"/>
</dbReference>
<evidence type="ECO:0000256" key="2">
    <source>
        <dbReference type="ARBA" id="ARBA00029447"/>
    </source>
</evidence>
<protein>
    <submittedName>
        <fullName evidence="7">4HB sensor-containing MCP-domain signal transduction protein</fullName>
    </submittedName>
</protein>
<dbReference type="PANTHER" id="PTHR43531">
    <property type="entry name" value="PROTEIN ICFG"/>
    <property type="match status" value="1"/>
</dbReference>
<dbReference type="Pfam" id="PF12729">
    <property type="entry name" value="4HB_MCP_1"/>
    <property type="match status" value="1"/>
</dbReference>
<dbReference type="Gene3D" id="6.10.340.10">
    <property type="match status" value="1"/>
</dbReference>
<keyword evidence="8" id="KW-1185">Reference proteome</keyword>
<dbReference type="InterPro" id="IPR024478">
    <property type="entry name" value="HlyB_4HB_MCP"/>
</dbReference>
<proteinExistence type="inferred from homology"/>
<dbReference type="PROSITE" id="PS50111">
    <property type="entry name" value="CHEMOTAXIS_TRANSDUC_2"/>
    <property type="match status" value="1"/>
</dbReference>
<gene>
    <name evidence="7" type="ORF">AVENP_2138</name>
</gene>
<evidence type="ECO:0000259" key="6">
    <source>
        <dbReference type="PROSITE" id="PS51753"/>
    </source>
</evidence>
<dbReference type="AlphaFoldDB" id="A0AAE7B9L8"/>
<comment type="similarity">
    <text evidence="2">Belongs to the methyl-accepting chemotaxis (MCP) protein family.</text>
</comment>
<dbReference type="SMART" id="SM01358">
    <property type="entry name" value="HBM"/>
    <property type="match status" value="1"/>
</dbReference>
<dbReference type="Pfam" id="PF00015">
    <property type="entry name" value="MCPsignal"/>
    <property type="match status" value="1"/>
</dbReference>
<evidence type="ECO:0000259" key="5">
    <source>
        <dbReference type="PROSITE" id="PS50111"/>
    </source>
</evidence>
<feature type="transmembrane region" description="Helical" evidence="4">
    <location>
        <begin position="297"/>
        <end position="316"/>
    </location>
</feature>
<dbReference type="GO" id="GO:0004888">
    <property type="term" value="F:transmembrane signaling receptor activity"/>
    <property type="evidence" value="ECO:0007669"/>
    <property type="project" value="TreeGrafter"/>
</dbReference>
<dbReference type="InterPro" id="IPR051310">
    <property type="entry name" value="MCP_chemotaxis"/>
</dbReference>
<organism evidence="7 8">
    <name type="scientific">Arcobacter venerupis</name>
    <dbReference type="NCBI Taxonomy" id="1054033"/>
    <lineage>
        <taxon>Bacteria</taxon>
        <taxon>Pseudomonadati</taxon>
        <taxon>Campylobacterota</taxon>
        <taxon>Epsilonproteobacteria</taxon>
        <taxon>Campylobacterales</taxon>
        <taxon>Arcobacteraceae</taxon>
        <taxon>Arcobacter</taxon>
    </lineage>
</organism>
<sequence length="733" mass="81715">MKNLTIKTKLICTFLIVGILVLILGSYSILSITKVANGFTQYREMTNNTVLAGQVQSNMLTVSINVKDYLANPSEEQSEKFTQNLNKVIKSLEQAKVEIQEPTRALLVKELEKNANIYKNNFFLIGSMNQERNDIINQNLEQNSQRIEKYLMDILNDLKENTDFQTSLKTAEAINQLLLARLYTTKYLYSYSIEDLKEVQSKFELLSKQLVVIQDSIEDSSIKSQLKLATRFIMIYQNGVNQIENIITERNNVIDEGISKIELVMSKLAEDIKLSIKKDQEKIGQEVATLNENIRNLTILISLSILVFIIVIGFIIPRNISKLIDTFQSGLMNFFRYLNKESTISELIPIDSKDEIGSMSKIVNENILKTKSLIEQDSFLIEDVKRVAILVKEGKIKQKVDISTDNVGLEELKMIFNEMLDAMAKDVAEDLNSITTALSYYQKLDFTYRIKNQTGKTVDGLNSLAEIINSMLLDNKSNGLALDISSDILLKNVDILNKNASHSATALEETTQALEEMTNNIKNNTNNVIKMASYAKELNYSANDGQKLSNETTVAMNDINEQVSAINDAISVIDQIAFQTNILSLNAAVEAATAGEAGRGFAVVAAEVRNLASRSAEAAREIKTLVENATQKADIGKTIAQKMINGYAGLNDNISKTIQLISDIESTSKEQLSSIEQINDSVTILEQQTQENTSISNKTHEIAIATDSIAKLIVANANEKEFLGKNSVQAKEI</sequence>
<dbReference type="RefSeq" id="WP_128359428.1">
    <property type="nucleotide sequence ID" value="NZ_CP053840.1"/>
</dbReference>
<reference evidence="7 8" key="1">
    <citation type="submission" date="2020-05" db="EMBL/GenBank/DDBJ databases">
        <title>Complete genome sequencing of Campylobacter and Arcobacter type strains.</title>
        <authorList>
            <person name="Miller W.G."/>
            <person name="Yee E."/>
        </authorList>
    </citation>
    <scope>NUCLEOTIDE SEQUENCE [LARGE SCALE GENOMIC DNA]</scope>
    <source>
        <strain evidence="7 8">LMG 26156</strain>
    </source>
</reference>
<evidence type="ECO:0000256" key="3">
    <source>
        <dbReference type="PROSITE-ProRule" id="PRU00284"/>
    </source>
</evidence>
<dbReference type="GO" id="GO:0007165">
    <property type="term" value="P:signal transduction"/>
    <property type="evidence" value="ECO:0007669"/>
    <property type="project" value="UniProtKB-KW"/>
</dbReference>
<dbReference type="KEGG" id="avp:AVENP_2138"/>
<dbReference type="SMART" id="SM00283">
    <property type="entry name" value="MA"/>
    <property type="match status" value="1"/>
</dbReference>
<dbReference type="EMBL" id="CP053840">
    <property type="protein sequence ID" value="QKF67666.1"/>
    <property type="molecule type" value="Genomic_DNA"/>
</dbReference>
<keyword evidence="4" id="KW-1133">Transmembrane helix</keyword>
<feature type="domain" description="Methyl-accepting transducer" evidence="5">
    <location>
        <begin position="478"/>
        <end position="703"/>
    </location>
</feature>
<dbReference type="GO" id="GO:0005886">
    <property type="term" value="C:plasma membrane"/>
    <property type="evidence" value="ECO:0007669"/>
    <property type="project" value="TreeGrafter"/>
</dbReference>
<dbReference type="PROSITE" id="PS51753">
    <property type="entry name" value="HBM"/>
    <property type="match status" value="1"/>
</dbReference>
<accession>A0AAE7B9L8</accession>
<keyword evidence="3" id="KW-0807">Transducer</keyword>
<keyword evidence="4" id="KW-0472">Membrane</keyword>
<evidence type="ECO:0000256" key="1">
    <source>
        <dbReference type="ARBA" id="ARBA00022500"/>
    </source>
</evidence>
<feature type="transmembrane region" description="Helical" evidence="4">
    <location>
        <begin position="12"/>
        <end position="30"/>
    </location>
</feature>
<keyword evidence="1" id="KW-0145">Chemotaxis</keyword>
<keyword evidence="4" id="KW-0812">Transmembrane</keyword>
<name>A0AAE7B9L8_9BACT</name>
<dbReference type="PANTHER" id="PTHR43531:SF11">
    <property type="entry name" value="METHYL-ACCEPTING CHEMOTAXIS PROTEIN 3"/>
    <property type="match status" value="1"/>
</dbReference>
<evidence type="ECO:0000313" key="8">
    <source>
        <dbReference type="Proteomes" id="UP000503482"/>
    </source>
</evidence>
<evidence type="ECO:0000256" key="4">
    <source>
        <dbReference type="SAM" id="Phobius"/>
    </source>
</evidence>
<dbReference type="InterPro" id="IPR032255">
    <property type="entry name" value="HBM"/>
</dbReference>
<dbReference type="Gene3D" id="1.10.287.950">
    <property type="entry name" value="Methyl-accepting chemotaxis protein"/>
    <property type="match status" value="1"/>
</dbReference>
<evidence type="ECO:0000313" key="7">
    <source>
        <dbReference type="EMBL" id="QKF67666.1"/>
    </source>
</evidence>
<feature type="domain" description="HBM" evidence="6">
    <location>
        <begin position="44"/>
        <end position="284"/>
    </location>
</feature>
<dbReference type="GO" id="GO:0006935">
    <property type="term" value="P:chemotaxis"/>
    <property type="evidence" value="ECO:0007669"/>
    <property type="project" value="UniProtKB-KW"/>
</dbReference>
<dbReference type="SUPFAM" id="SSF58104">
    <property type="entry name" value="Methyl-accepting chemotaxis protein (MCP) signaling domain"/>
    <property type="match status" value="1"/>
</dbReference>